<organism evidence="1 2">
    <name type="scientific">Petrolisthes cinctipes</name>
    <name type="common">Flat porcelain crab</name>
    <dbReference type="NCBI Taxonomy" id="88211"/>
    <lineage>
        <taxon>Eukaryota</taxon>
        <taxon>Metazoa</taxon>
        <taxon>Ecdysozoa</taxon>
        <taxon>Arthropoda</taxon>
        <taxon>Crustacea</taxon>
        <taxon>Multicrustacea</taxon>
        <taxon>Malacostraca</taxon>
        <taxon>Eumalacostraca</taxon>
        <taxon>Eucarida</taxon>
        <taxon>Decapoda</taxon>
        <taxon>Pleocyemata</taxon>
        <taxon>Anomura</taxon>
        <taxon>Galatheoidea</taxon>
        <taxon>Porcellanidae</taxon>
        <taxon>Petrolisthes</taxon>
    </lineage>
</organism>
<sequence>MEWLGLITSSEERRNPSKADFHRNVQRFLRILSTAVTFTPSTYCTIYLFGCTDTLCTLLVVEGGCAVTCVLELCYDAGAGCSAGAHVVMWRG</sequence>
<dbReference type="Proteomes" id="UP001286313">
    <property type="component" value="Unassembled WGS sequence"/>
</dbReference>
<proteinExistence type="predicted"/>
<keyword evidence="2" id="KW-1185">Reference proteome</keyword>
<dbReference type="AlphaFoldDB" id="A0AAE1K6W0"/>
<protein>
    <submittedName>
        <fullName evidence="1">Uncharacterized protein</fullName>
    </submittedName>
</protein>
<reference evidence="1" key="1">
    <citation type="submission" date="2023-10" db="EMBL/GenBank/DDBJ databases">
        <title>Genome assemblies of two species of porcelain crab, Petrolisthes cinctipes and Petrolisthes manimaculis (Anomura: Porcellanidae).</title>
        <authorList>
            <person name="Angst P."/>
        </authorList>
    </citation>
    <scope>NUCLEOTIDE SEQUENCE</scope>
    <source>
        <strain evidence="1">PB745_01</strain>
        <tissue evidence="1">Gill</tissue>
    </source>
</reference>
<evidence type="ECO:0000313" key="1">
    <source>
        <dbReference type="EMBL" id="KAK3864503.1"/>
    </source>
</evidence>
<accession>A0AAE1K6W0</accession>
<evidence type="ECO:0000313" key="2">
    <source>
        <dbReference type="Proteomes" id="UP001286313"/>
    </source>
</evidence>
<name>A0AAE1K6W0_PETCI</name>
<comment type="caution">
    <text evidence="1">The sequence shown here is derived from an EMBL/GenBank/DDBJ whole genome shotgun (WGS) entry which is preliminary data.</text>
</comment>
<dbReference type="EMBL" id="JAWQEG010003779">
    <property type="protein sequence ID" value="KAK3864503.1"/>
    <property type="molecule type" value="Genomic_DNA"/>
</dbReference>
<gene>
    <name evidence="1" type="ORF">Pcinc_029809</name>
</gene>